<dbReference type="Pfam" id="PF00378">
    <property type="entry name" value="ECH_1"/>
    <property type="match status" value="1"/>
</dbReference>
<keyword evidence="3" id="KW-0276">Fatty acid metabolism</keyword>
<dbReference type="Gene3D" id="3.90.226.10">
    <property type="entry name" value="2-enoyl-CoA Hydratase, Chain A, domain 1"/>
    <property type="match status" value="1"/>
</dbReference>
<evidence type="ECO:0000256" key="5">
    <source>
        <dbReference type="ARBA" id="ARBA00023235"/>
    </source>
</evidence>
<reference evidence="6 7" key="1">
    <citation type="submission" date="2020-04" db="EMBL/GenBank/DDBJ databases">
        <title>Genome sequencing of novel species.</title>
        <authorList>
            <person name="Heo J."/>
            <person name="Kim S.-J."/>
            <person name="Kim J.-S."/>
            <person name="Hong S.-B."/>
            <person name="Kwon S.-W."/>
        </authorList>
    </citation>
    <scope>NUCLEOTIDE SEQUENCE [LARGE SCALE GENOMIC DNA]</scope>
    <source>
        <strain evidence="6 7">AF9R3</strain>
    </source>
</reference>
<keyword evidence="5" id="KW-0413">Isomerase</keyword>
<name>A0ABX6MAP3_9BURK</name>
<evidence type="ECO:0000256" key="1">
    <source>
        <dbReference type="ARBA" id="ARBA00005005"/>
    </source>
</evidence>
<dbReference type="SUPFAM" id="SSF52096">
    <property type="entry name" value="ClpP/crotonase"/>
    <property type="match status" value="1"/>
</dbReference>
<protein>
    <submittedName>
        <fullName evidence="6">Crotonase/enoyl-CoA hydratase family protein</fullName>
    </submittedName>
</protein>
<evidence type="ECO:0000313" key="6">
    <source>
        <dbReference type="EMBL" id="QJD91406.1"/>
    </source>
</evidence>
<dbReference type="NCBIfam" id="NF004794">
    <property type="entry name" value="PRK06142.1"/>
    <property type="match status" value="1"/>
</dbReference>
<evidence type="ECO:0000256" key="3">
    <source>
        <dbReference type="ARBA" id="ARBA00022832"/>
    </source>
</evidence>
<keyword evidence="4" id="KW-0443">Lipid metabolism</keyword>
<evidence type="ECO:0000313" key="7">
    <source>
        <dbReference type="Proteomes" id="UP000503117"/>
    </source>
</evidence>
<dbReference type="PANTHER" id="PTHR43149:SF1">
    <property type="entry name" value="DELTA(3,5)-DELTA(2,4)-DIENOYL-COA ISOMERASE, MITOCHONDRIAL"/>
    <property type="match status" value="1"/>
</dbReference>
<dbReference type="InterPro" id="IPR045002">
    <property type="entry name" value="Ech1-like"/>
</dbReference>
<dbReference type="Proteomes" id="UP000503117">
    <property type="component" value="Chromosome"/>
</dbReference>
<accession>A0ABX6MAP3</accession>
<dbReference type="InterPro" id="IPR014748">
    <property type="entry name" value="Enoyl-CoA_hydra_C"/>
</dbReference>
<dbReference type="CDD" id="cd06558">
    <property type="entry name" value="crotonase-like"/>
    <property type="match status" value="1"/>
</dbReference>
<evidence type="ECO:0000256" key="2">
    <source>
        <dbReference type="ARBA" id="ARBA00005254"/>
    </source>
</evidence>
<comment type="pathway">
    <text evidence="1">Lipid metabolism; fatty acid beta-oxidation.</text>
</comment>
<comment type="similarity">
    <text evidence="2">Belongs to the enoyl-CoA hydratase/isomerase family.</text>
</comment>
<dbReference type="InterPro" id="IPR029045">
    <property type="entry name" value="ClpP/crotonase-like_dom_sf"/>
</dbReference>
<proteinExistence type="inferred from homology"/>
<dbReference type="EMBL" id="CP051684">
    <property type="protein sequence ID" value="QJD91406.1"/>
    <property type="molecule type" value="Genomic_DNA"/>
</dbReference>
<dbReference type="RefSeq" id="WP_169112836.1">
    <property type="nucleotide sequence ID" value="NZ_CP051684.1"/>
</dbReference>
<gene>
    <name evidence="6" type="ORF">HH213_15755</name>
</gene>
<dbReference type="InterPro" id="IPR001753">
    <property type="entry name" value="Enoyl-CoA_hydra/iso"/>
</dbReference>
<dbReference type="Gene3D" id="1.10.12.10">
    <property type="entry name" value="Lyase 2-enoyl-coa Hydratase, Chain A, domain 2"/>
    <property type="match status" value="1"/>
</dbReference>
<organism evidence="6 7">
    <name type="scientific">Duganella dendranthematis</name>
    <dbReference type="NCBI Taxonomy" id="2728021"/>
    <lineage>
        <taxon>Bacteria</taxon>
        <taxon>Pseudomonadati</taxon>
        <taxon>Pseudomonadota</taxon>
        <taxon>Betaproteobacteria</taxon>
        <taxon>Burkholderiales</taxon>
        <taxon>Oxalobacteraceae</taxon>
        <taxon>Telluria group</taxon>
        <taxon>Duganella</taxon>
    </lineage>
</organism>
<sequence length="272" mass="29820">MIPVLEAVSLLVDGAIATIRLNRPDKLNAMNLAMWHDIRTAFRYVDETPAIRVAILEGEGKAFTAGIDLQMMLGVGAQVRDECDGRTRENLRRVILDLQDTLTSLERCRKPVLAAVHGACVGGGIDLICCADMRYCAADAWFTIKEIDIGMVADVGTLQRLPRLIGEGMARELAYTARKFDAAEAREMRLVNRVFESPDALRAGVREIAEQIAAKSPLSVRGVKEMISYARDHTIADGLNYVATWNAAMLMSSDLQAAMMAGMSKSVPTFKD</sequence>
<evidence type="ECO:0000256" key="4">
    <source>
        <dbReference type="ARBA" id="ARBA00023098"/>
    </source>
</evidence>
<dbReference type="PANTHER" id="PTHR43149">
    <property type="entry name" value="ENOYL-COA HYDRATASE"/>
    <property type="match status" value="1"/>
</dbReference>
<keyword evidence="7" id="KW-1185">Reference proteome</keyword>